<name>A0A9W6SCZ0_9ACTN</name>
<keyword evidence="2" id="KW-1185">Reference proteome</keyword>
<evidence type="ECO:0000313" key="1">
    <source>
        <dbReference type="EMBL" id="GLY89967.1"/>
    </source>
</evidence>
<evidence type="ECO:0000313" key="2">
    <source>
        <dbReference type="Proteomes" id="UP001165074"/>
    </source>
</evidence>
<sequence>MAVPSNVVQIDPRAWVDALEDLFVQVVPPFFGRCDPRSRARPYLLGLC</sequence>
<comment type="caution">
    <text evidence="1">The sequence shown here is derived from an EMBL/GenBank/DDBJ whole genome shotgun (WGS) entry which is preliminary data.</text>
</comment>
<dbReference type="AlphaFoldDB" id="A0A9W6SCZ0"/>
<organism evidence="1 2">
    <name type="scientific">Actinoallomurus iriomotensis</name>
    <dbReference type="NCBI Taxonomy" id="478107"/>
    <lineage>
        <taxon>Bacteria</taxon>
        <taxon>Bacillati</taxon>
        <taxon>Actinomycetota</taxon>
        <taxon>Actinomycetes</taxon>
        <taxon>Streptosporangiales</taxon>
        <taxon>Thermomonosporaceae</taxon>
        <taxon>Actinoallomurus</taxon>
    </lineage>
</organism>
<protein>
    <submittedName>
        <fullName evidence="1">Uncharacterized protein</fullName>
    </submittedName>
</protein>
<gene>
    <name evidence="1" type="ORF">Airi02_078960</name>
</gene>
<dbReference type="EMBL" id="BSTK01000015">
    <property type="protein sequence ID" value="GLY89967.1"/>
    <property type="molecule type" value="Genomic_DNA"/>
</dbReference>
<reference evidence="1" key="1">
    <citation type="submission" date="2023-03" db="EMBL/GenBank/DDBJ databases">
        <title>Actinoallomurus iriomotensis NBRC 103684.</title>
        <authorList>
            <person name="Ichikawa N."/>
            <person name="Sato H."/>
            <person name="Tonouchi N."/>
        </authorList>
    </citation>
    <scope>NUCLEOTIDE SEQUENCE</scope>
    <source>
        <strain evidence="1">NBRC 103684</strain>
    </source>
</reference>
<proteinExistence type="predicted"/>
<accession>A0A9W6SCZ0</accession>
<dbReference type="Proteomes" id="UP001165074">
    <property type="component" value="Unassembled WGS sequence"/>
</dbReference>